<dbReference type="EMBL" id="VFOK01000001">
    <property type="protein sequence ID" value="TQL34980.1"/>
    <property type="molecule type" value="Genomic_DNA"/>
</dbReference>
<protein>
    <submittedName>
        <fullName evidence="5">2-dehydro-3-deoxygluconokinase</fullName>
    </submittedName>
</protein>
<reference evidence="5 6" key="1">
    <citation type="submission" date="2019-06" db="EMBL/GenBank/DDBJ databases">
        <title>Sequencing the genomes of 1000 actinobacteria strains.</title>
        <authorList>
            <person name="Klenk H.-P."/>
        </authorList>
    </citation>
    <scope>NUCLEOTIDE SEQUENCE [LARGE SCALE GENOMIC DNA]</scope>
    <source>
        <strain evidence="5 6">DSM 24617</strain>
    </source>
</reference>
<evidence type="ECO:0000313" key="5">
    <source>
        <dbReference type="EMBL" id="TQL34980.1"/>
    </source>
</evidence>
<evidence type="ECO:0000256" key="2">
    <source>
        <dbReference type="ARBA" id="ARBA00022679"/>
    </source>
</evidence>
<organism evidence="5 6">
    <name type="scientific">Barrientosiimonas humi</name>
    <dbReference type="NCBI Taxonomy" id="999931"/>
    <lineage>
        <taxon>Bacteria</taxon>
        <taxon>Bacillati</taxon>
        <taxon>Actinomycetota</taxon>
        <taxon>Actinomycetes</taxon>
        <taxon>Micrococcales</taxon>
        <taxon>Dermacoccaceae</taxon>
        <taxon>Barrientosiimonas</taxon>
    </lineage>
</organism>
<evidence type="ECO:0000313" key="6">
    <source>
        <dbReference type="Proteomes" id="UP000318336"/>
    </source>
</evidence>
<proteinExistence type="inferred from homology"/>
<dbReference type="Gene3D" id="3.40.1190.20">
    <property type="match status" value="1"/>
</dbReference>
<dbReference type="InterPro" id="IPR029056">
    <property type="entry name" value="Ribokinase-like"/>
</dbReference>
<evidence type="ECO:0000256" key="3">
    <source>
        <dbReference type="ARBA" id="ARBA00022777"/>
    </source>
</evidence>
<dbReference type="SUPFAM" id="SSF53613">
    <property type="entry name" value="Ribokinase-like"/>
    <property type="match status" value="1"/>
</dbReference>
<dbReference type="CDD" id="cd01166">
    <property type="entry name" value="KdgK"/>
    <property type="match status" value="1"/>
</dbReference>
<gene>
    <name evidence="5" type="ORF">FB554_3163</name>
</gene>
<evidence type="ECO:0000259" key="4">
    <source>
        <dbReference type="Pfam" id="PF00294"/>
    </source>
</evidence>
<accession>A0A542XGM6</accession>
<feature type="domain" description="Carbohydrate kinase PfkB" evidence="4">
    <location>
        <begin position="34"/>
        <end position="301"/>
    </location>
</feature>
<dbReference type="PANTHER" id="PTHR43320:SF2">
    <property type="entry name" value="2-DEHYDRO-3-DEOXYGLUCONOKINASE_2-DEHYDRO-3-DEOXYGALACTONOKINASE"/>
    <property type="match status" value="1"/>
</dbReference>
<name>A0A542XGM6_9MICO</name>
<evidence type="ECO:0000256" key="1">
    <source>
        <dbReference type="ARBA" id="ARBA00010688"/>
    </source>
</evidence>
<dbReference type="Proteomes" id="UP000318336">
    <property type="component" value="Unassembled WGS sequence"/>
</dbReference>
<dbReference type="AlphaFoldDB" id="A0A542XGM6"/>
<dbReference type="GO" id="GO:0016301">
    <property type="term" value="F:kinase activity"/>
    <property type="evidence" value="ECO:0007669"/>
    <property type="project" value="UniProtKB-KW"/>
</dbReference>
<dbReference type="OrthoDB" id="9808601at2"/>
<comment type="caution">
    <text evidence="5">The sequence shown here is derived from an EMBL/GenBank/DDBJ whole genome shotgun (WGS) entry which is preliminary data.</text>
</comment>
<dbReference type="RefSeq" id="WP_142007316.1">
    <property type="nucleotide sequence ID" value="NZ_CAJTBP010000001.1"/>
</dbReference>
<dbReference type="InterPro" id="IPR011611">
    <property type="entry name" value="PfkB_dom"/>
</dbReference>
<comment type="similarity">
    <text evidence="1">Belongs to the carbohydrate kinase PfkB family.</text>
</comment>
<dbReference type="InterPro" id="IPR052700">
    <property type="entry name" value="Carb_kinase_PfkB-like"/>
</dbReference>
<sequence length="336" mass="34554">MRAAQPTVACLGEPLALVAPERLDLVPAPGEAGLSGAEANVAVGLAGSGVPVGYVGRVGADAAGRDVVTALEQAGVDVSALGVDPQRPTGRFTKVVTPDASGEPSTVADYRRAGSAFSAAGPELLVDPAVRDLLGGARLVHCSGITPALSPQCAALMDALVGERRGVAGQVSFDVNWREKLWPSGDPSEVVRLAGLADLVLVGADEAERVLGESDPARLRALLPEPELLVIKDADRRAVAVGRDGTQTEVPALRVEVVEAVGAGDSFAAGFLHGWLAGEHLQTCLRRGHIGAAATLTVHGDFARARADVVRRLLAADHEQWAGIRFTGADVLEPVG</sequence>
<dbReference type="Pfam" id="PF00294">
    <property type="entry name" value="PfkB"/>
    <property type="match status" value="1"/>
</dbReference>
<keyword evidence="2" id="KW-0808">Transferase</keyword>
<dbReference type="PANTHER" id="PTHR43320">
    <property type="entry name" value="SUGAR KINASE"/>
    <property type="match status" value="1"/>
</dbReference>
<keyword evidence="3 5" id="KW-0418">Kinase</keyword>
<keyword evidence="6" id="KW-1185">Reference proteome</keyword>